<sequence length="93" mass="10689">MVNQLVRYRMVFTGRVQGVGFRYTANNAANQYHLTGYVKNEYDGSVTVEVQGAEEAIYLFIKSLANDRYIGIDDMQKQQIPIEANERGFIVQY</sequence>
<protein>
    <recommendedName>
        <fullName evidence="3 5">acylphosphatase</fullName>
        <ecNumber evidence="2 5">3.6.1.7</ecNumber>
    </recommendedName>
</protein>
<proteinExistence type="inferred from homology"/>
<feature type="active site" evidence="5">
    <location>
        <position position="22"/>
    </location>
</feature>
<evidence type="ECO:0000256" key="4">
    <source>
        <dbReference type="ARBA" id="ARBA00047645"/>
    </source>
</evidence>
<feature type="domain" description="Acylphosphatase-like" evidence="7">
    <location>
        <begin position="7"/>
        <end position="93"/>
    </location>
</feature>
<evidence type="ECO:0000313" key="8">
    <source>
        <dbReference type="EMBL" id="SOB90512.1"/>
    </source>
</evidence>
<dbReference type="RefSeq" id="WP_179670623.1">
    <property type="nucleotide sequence ID" value="NZ_OBMR01000002.1"/>
</dbReference>
<dbReference type="EC" id="3.6.1.7" evidence="2 5"/>
<evidence type="ECO:0000256" key="5">
    <source>
        <dbReference type="PROSITE-ProRule" id="PRU00520"/>
    </source>
</evidence>
<gene>
    <name evidence="8" type="ORF">SAMN02910411_0602</name>
</gene>
<evidence type="ECO:0000256" key="6">
    <source>
        <dbReference type="RuleBase" id="RU004168"/>
    </source>
</evidence>
<comment type="catalytic activity">
    <reaction evidence="4 5">
        <text>an acyl phosphate + H2O = a carboxylate + phosphate + H(+)</text>
        <dbReference type="Rhea" id="RHEA:14965"/>
        <dbReference type="ChEBI" id="CHEBI:15377"/>
        <dbReference type="ChEBI" id="CHEBI:15378"/>
        <dbReference type="ChEBI" id="CHEBI:29067"/>
        <dbReference type="ChEBI" id="CHEBI:43474"/>
        <dbReference type="ChEBI" id="CHEBI:59918"/>
        <dbReference type="EC" id="3.6.1.7"/>
    </reaction>
</comment>
<name>A0A285RDP1_9FIRM</name>
<dbReference type="InterPro" id="IPR017968">
    <property type="entry name" value="Acylphosphatase_CS"/>
</dbReference>
<dbReference type="Gene3D" id="3.30.70.100">
    <property type="match status" value="1"/>
</dbReference>
<organism evidence="8 9">
    <name type="scientific">Pseudobutyrivibrio ruminis DSM 9787</name>
    <dbReference type="NCBI Taxonomy" id="1123011"/>
    <lineage>
        <taxon>Bacteria</taxon>
        <taxon>Bacillati</taxon>
        <taxon>Bacillota</taxon>
        <taxon>Clostridia</taxon>
        <taxon>Lachnospirales</taxon>
        <taxon>Lachnospiraceae</taxon>
        <taxon>Pseudobutyrivibrio</taxon>
    </lineage>
</organism>
<dbReference type="AlphaFoldDB" id="A0A285RDP1"/>
<keyword evidence="5" id="KW-0378">Hydrolase</keyword>
<dbReference type="Proteomes" id="UP000219563">
    <property type="component" value="Unassembled WGS sequence"/>
</dbReference>
<evidence type="ECO:0000259" key="7">
    <source>
        <dbReference type="PROSITE" id="PS51160"/>
    </source>
</evidence>
<dbReference type="InterPro" id="IPR001792">
    <property type="entry name" value="Acylphosphatase-like_dom"/>
</dbReference>
<accession>A0A285RDP1</accession>
<feature type="active site" evidence="5">
    <location>
        <position position="40"/>
    </location>
</feature>
<dbReference type="PROSITE" id="PS51160">
    <property type="entry name" value="ACYLPHOSPHATASE_3"/>
    <property type="match status" value="1"/>
</dbReference>
<dbReference type="SUPFAM" id="SSF54975">
    <property type="entry name" value="Acylphosphatase/BLUF domain-like"/>
    <property type="match status" value="1"/>
</dbReference>
<evidence type="ECO:0000256" key="2">
    <source>
        <dbReference type="ARBA" id="ARBA00012150"/>
    </source>
</evidence>
<evidence type="ECO:0000256" key="1">
    <source>
        <dbReference type="ARBA" id="ARBA00005614"/>
    </source>
</evidence>
<comment type="similarity">
    <text evidence="1 6">Belongs to the acylphosphatase family.</text>
</comment>
<evidence type="ECO:0000313" key="9">
    <source>
        <dbReference type="Proteomes" id="UP000219563"/>
    </source>
</evidence>
<dbReference type="InterPro" id="IPR020456">
    <property type="entry name" value="Acylphosphatase"/>
</dbReference>
<dbReference type="Pfam" id="PF00708">
    <property type="entry name" value="Acylphosphatase"/>
    <property type="match status" value="1"/>
</dbReference>
<dbReference type="PANTHER" id="PTHR47268:SF4">
    <property type="entry name" value="ACYLPHOSPHATASE"/>
    <property type="match status" value="1"/>
</dbReference>
<dbReference type="InterPro" id="IPR036046">
    <property type="entry name" value="Acylphosphatase-like_dom_sf"/>
</dbReference>
<evidence type="ECO:0000256" key="3">
    <source>
        <dbReference type="ARBA" id="ARBA00015991"/>
    </source>
</evidence>
<dbReference type="EMBL" id="OBMR01000002">
    <property type="protein sequence ID" value="SOB90512.1"/>
    <property type="molecule type" value="Genomic_DNA"/>
</dbReference>
<dbReference type="GO" id="GO:0003998">
    <property type="term" value="F:acylphosphatase activity"/>
    <property type="evidence" value="ECO:0007669"/>
    <property type="project" value="UniProtKB-EC"/>
</dbReference>
<dbReference type="PANTHER" id="PTHR47268">
    <property type="entry name" value="ACYLPHOSPHATASE"/>
    <property type="match status" value="1"/>
</dbReference>
<reference evidence="8 9" key="1">
    <citation type="submission" date="2017-08" db="EMBL/GenBank/DDBJ databases">
        <authorList>
            <person name="de Groot N.N."/>
        </authorList>
    </citation>
    <scope>NUCLEOTIDE SEQUENCE [LARGE SCALE GENOMIC DNA]</scope>
    <source>
        <strain evidence="8 9">DSM 9787</strain>
    </source>
</reference>
<dbReference type="PROSITE" id="PS00151">
    <property type="entry name" value="ACYLPHOSPHATASE_2"/>
    <property type="match status" value="1"/>
</dbReference>